<keyword evidence="2" id="KW-1185">Reference proteome</keyword>
<protein>
    <submittedName>
        <fullName evidence="1">Uncharacterized protein</fullName>
    </submittedName>
</protein>
<dbReference type="Proteomes" id="UP001232245">
    <property type="component" value="Unassembled WGS sequence"/>
</dbReference>
<sequence length="155" mass="18183">MIVEELYLDSICSEESSLAHYIHHLLAEQKISLEDDISKIDFEQADHEKVAEMIENNVLGFNKIGIYSLKMNENDFVFIFASNEQQAIQYYFEVYHHPPLNCHEYSLDFEFVRGKDVVSFREMRKEFTYFPAIVGYFTRGSEKYDVNYNAVSCCG</sequence>
<proteinExistence type="predicted"/>
<name>A0ABT9YXT3_9BACI</name>
<comment type="caution">
    <text evidence="1">The sequence shown here is derived from an EMBL/GenBank/DDBJ whole genome shotgun (WGS) entry which is preliminary data.</text>
</comment>
<dbReference type="EMBL" id="JAUSTZ010000001">
    <property type="protein sequence ID" value="MDQ0224421.1"/>
    <property type="molecule type" value="Genomic_DNA"/>
</dbReference>
<evidence type="ECO:0000313" key="2">
    <source>
        <dbReference type="Proteomes" id="UP001232245"/>
    </source>
</evidence>
<reference evidence="1 2" key="1">
    <citation type="submission" date="2023-07" db="EMBL/GenBank/DDBJ databases">
        <title>Genomic Encyclopedia of Type Strains, Phase IV (KMG-IV): sequencing the most valuable type-strain genomes for metagenomic binning, comparative biology and taxonomic classification.</title>
        <authorList>
            <person name="Goeker M."/>
        </authorList>
    </citation>
    <scope>NUCLEOTIDE SEQUENCE [LARGE SCALE GENOMIC DNA]</scope>
    <source>
        <strain evidence="1 2">DSM 17723</strain>
    </source>
</reference>
<organism evidence="1 2">
    <name type="scientific">Metabacillus niabensis</name>
    <dbReference type="NCBI Taxonomy" id="324854"/>
    <lineage>
        <taxon>Bacteria</taxon>
        <taxon>Bacillati</taxon>
        <taxon>Bacillota</taxon>
        <taxon>Bacilli</taxon>
        <taxon>Bacillales</taxon>
        <taxon>Bacillaceae</taxon>
        <taxon>Metabacillus</taxon>
    </lineage>
</organism>
<gene>
    <name evidence="1" type="ORF">J2S02_000743</name>
</gene>
<dbReference type="RefSeq" id="WP_174881913.1">
    <property type="nucleotide sequence ID" value="NZ_CADEPK010000458.1"/>
</dbReference>
<evidence type="ECO:0000313" key="1">
    <source>
        <dbReference type="EMBL" id="MDQ0224421.1"/>
    </source>
</evidence>
<accession>A0ABT9YXT3</accession>